<proteinExistence type="predicted"/>
<dbReference type="SUPFAM" id="SSF47384">
    <property type="entry name" value="Homodimeric domain of signal transducing histidine kinase"/>
    <property type="match status" value="1"/>
</dbReference>
<evidence type="ECO:0000259" key="8">
    <source>
        <dbReference type="PROSITE" id="PS50113"/>
    </source>
</evidence>
<feature type="domain" description="Histidine kinase" evidence="6">
    <location>
        <begin position="284"/>
        <end position="500"/>
    </location>
</feature>
<reference evidence="9 10" key="1">
    <citation type="submission" date="2015-11" db="EMBL/GenBank/DDBJ databases">
        <title>Genomic analysis of 38 Legionella species identifies large and diverse effector repertoires.</title>
        <authorList>
            <person name="Burstein D."/>
            <person name="Amaro F."/>
            <person name="Zusman T."/>
            <person name="Lifshitz Z."/>
            <person name="Cohen O."/>
            <person name="Gilbert J.A."/>
            <person name="Pupko T."/>
            <person name="Shuman H.A."/>
            <person name="Segal G."/>
        </authorList>
    </citation>
    <scope>NUCLEOTIDE SEQUENCE [LARGE SCALE GENOMIC DNA]</scope>
    <source>
        <strain evidence="9 10">PX-1-G2-E2</strain>
    </source>
</reference>
<dbReference type="InterPro" id="IPR000700">
    <property type="entry name" value="PAS-assoc_C"/>
</dbReference>
<dbReference type="SUPFAM" id="SSF55785">
    <property type="entry name" value="PYP-like sensor domain (PAS domain)"/>
    <property type="match status" value="2"/>
</dbReference>
<dbReference type="CDD" id="cd16922">
    <property type="entry name" value="HATPase_EvgS-ArcB-TorS-like"/>
    <property type="match status" value="1"/>
</dbReference>
<sequence>MRKKPIFNQMDIPKQIIEKSCVLIHWKDLNFTYLGCNIEYTKYIGLRSQLDIIGKTDFDLFSSNSADQLRRNDKEAFKKGASCFFEEEITLPNGSTLSYRTQKIPLFNDDGAVIGLASVLYDKTAQTSENSIYIEKEKTEIVLTSLINKLPAHIYWKNDRLIFQGCNKAQAKSAGFSTPQQMIGKSDYEMPWKKEATALRAIDLEVMRTKKCIVQEETSQLANTNELSTFLSEKVPLIDKKGNVIGVLGLSFNITERVKMEEELRQTKIAAEAANRAKTEFIANMSHDLRTPIIGILGIANLLKDKMLADEEKQYVQWVNESGEQLLNLLNDILTKVSDGGEDQKVTEELFDLRQCINDIVQLEKPAIELKQLSLNVMIAQDVPCYIISDRSKIYRILLNLLGNALKFTMEGSITIEIKKNRSRLIFKIIDTGIGIAKEMQEKIFERFFQVARPSKKTSPGYGIGLNLVKNYVDLLNGKIQVSSQLGKGSTFTIELPLKTENELLKTIKKYDRESSQKRTYRLKKSTNELHVLLIEDNEIALRVLENIVKNEKNCRFSSATSSEAALELIKKNVFDLIITDINLPGISGNELARIIREWEAKKEQNPIPIVGLTADNSNKVKKEALQSGMTKILEKPLKLDHLRSMISEFFTH</sequence>
<dbReference type="AlphaFoldDB" id="A0A0W0VVF7"/>
<protein>
    <recommendedName>
        <fullName evidence="2">histidine kinase</fullName>
        <ecNumber evidence="2">2.7.13.3</ecNumber>
    </recommendedName>
</protein>
<evidence type="ECO:0000256" key="2">
    <source>
        <dbReference type="ARBA" id="ARBA00012438"/>
    </source>
</evidence>
<dbReference type="PANTHER" id="PTHR45339">
    <property type="entry name" value="HYBRID SIGNAL TRANSDUCTION HISTIDINE KINASE J"/>
    <property type="match status" value="1"/>
</dbReference>
<organism evidence="9 10">
    <name type="scientific">Legionella maceachernii</name>
    <dbReference type="NCBI Taxonomy" id="466"/>
    <lineage>
        <taxon>Bacteria</taxon>
        <taxon>Pseudomonadati</taxon>
        <taxon>Pseudomonadota</taxon>
        <taxon>Gammaproteobacteria</taxon>
        <taxon>Legionellales</taxon>
        <taxon>Legionellaceae</taxon>
        <taxon>Legionella</taxon>
    </lineage>
</organism>
<dbReference type="STRING" id="466.Lmac_2947"/>
<dbReference type="Gene3D" id="1.10.287.130">
    <property type="match status" value="1"/>
</dbReference>
<dbReference type="PROSITE" id="PS50109">
    <property type="entry name" value="HIS_KIN"/>
    <property type="match status" value="1"/>
</dbReference>
<dbReference type="InterPro" id="IPR003661">
    <property type="entry name" value="HisK_dim/P_dom"/>
</dbReference>
<keyword evidence="9" id="KW-0418">Kinase</keyword>
<dbReference type="PRINTS" id="PR00344">
    <property type="entry name" value="BCTRLSENSOR"/>
</dbReference>
<dbReference type="Proteomes" id="UP000054908">
    <property type="component" value="Unassembled WGS sequence"/>
</dbReference>
<dbReference type="InterPro" id="IPR005467">
    <property type="entry name" value="His_kinase_dom"/>
</dbReference>
<dbReference type="Pfam" id="PF00072">
    <property type="entry name" value="Response_reg"/>
    <property type="match status" value="1"/>
</dbReference>
<dbReference type="Pfam" id="PF08448">
    <property type="entry name" value="PAS_4"/>
    <property type="match status" value="2"/>
</dbReference>
<keyword evidence="9" id="KW-0808">Transferase</keyword>
<gene>
    <name evidence="9" type="ORF">Lmac_2947</name>
</gene>
<feature type="modified residue" description="4-aspartylphosphate" evidence="5">
    <location>
        <position position="581"/>
    </location>
</feature>
<dbReference type="PROSITE" id="PS50113">
    <property type="entry name" value="PAC"/>
    <property type="match status" value="1"/>
</dbReference>
<dbReference type="Pfam" id="PF00512">
    <property type="entry name" value="HisKA"/>
    <property type="match status" value="1"/>
</dbReference>
<evidence type="ECO:0000256" key="5">
    <source>
        <dbReference type="PROSITE-ProRule" id="PRU00169"/>
    </source>
</evidence>
<evidence type="ECO:0000313" key="9">
    <source>
        <dbReference type="EMBL" id="KTD24074.1"/>
    </source>
</evidence>
<evidence type="ECO:0000313" key="10">
    <source>
        <dbReference type="Proteomes" id="UP000054908"/>
    </source>
</evidence>
<dbReference type="Gene3D" id="3.30.450.20">
    <property type="entry name" value="PAS domain"/>
    <property type="match status" value="2"/>
</dbReference>
<keyword evidence="3 5" id="KW-0597">Phosphoprotein</keyword>
<dbReference type="RefSeq" id="WP_058453623.1">
    <property type="nucleotide sequence ID" value="NZ_CAAAIB010000001.1"/>
</dbReference>
<dbReference type="SMART" id="SM00388">
    <property type="entry name" value="HisKA"/>
    <property type="match status" value="1"/>
</dbReference>
<dbReference type="Pfam" id="PF02518">
    <property type="entry name" value="HATPase_c"/>
    <property type="match status" value="1"/>
</dbReference>
<dbReference type="EC" id="2.7.13.3" evidence="2"/>
<dbReference type="PATRIC" id="fig|466.6.peg.3158"/>
<feature type="domain" description="Response regulatory" evidence="7">
    <location>
        <begin position="531"/>
        <end position="651"/>
    </location>
</feature>
<dbReference type="InterPro" id="IPR011006">
    <property type="entry name" value="CheY-like_superfamily"/>
</dbReference>
<evidence type="ECO:0000259" key="6">
    <source>
        <dbReference type="PROSITE" id="PS50109"/>
    </source>
</evidence>
<dbReference type="SMART" id="SM00387">
    <property type="entry name" value="HATPase_c"/>
    <property type="match status" value="1"/>
</dbReference>
<keyword evidence="4" id="KW-0902">Two-component regulatory system</keyword>
<keyword evidence="10" id="KW-1185">Reference proteome</keyword>
<comment type="catalytic activity">
    <reaction evidence="1">
        <text>ATP + protein L-histidine = ADP + protein N-phospho-L-histidine.</text>
        <dbReference type="EC" id="2.7.13.3"/>
    </reaction>
</comment>
<dbReference type="SMART" id="SM00448">
    <property type="entry name" value="REC"/>
    <property type="match status" value="1"/>
</dbReference>
<evidence type="ECO:0000256" key="4">
    <source>
        <dbReference type="ARBA" id="ARBA00023012"/>
    </source>
</evidence>
<dbReference type="PANTHER" id="PTHR45339:SF1">
    <property type="entry name" value="HYBRID SIGNAL TRANSDUCTION HISTIDINE KINASE J"/>
    <property type="match status" value="1"/>
</dbReference>
<dbReference type="GO" id="GO:0000155">
    <property type="term" value="F:phosphorelay sensor kinase activity"/>
    <property type="evidence" value="ECO:0007669"/>
    <property type="project" value="InterPro"/>
</dbReference>
<dbReference type="InterPro" id="IPR036097">
    <property type="entry name" value="HisK_dim/P_sf"/>
</dbReference>
<accession>A0A0W0VVF7</accession>
<dbReference type="EMBL" id="LNYL01000051">
    <property type="protein sequence ID" value="KTD24074.1"/>
    <property type="molecule type" value="Genomic_DNA"/>
</dbReference>
<dbReference type="Gene3D" id="3.40.50.2300">
    <property type="match status" value="1"/>
</dbReference>
<dbReference type="InterPro" id="IPR035965">
    <property type="entry name" value="PAS-like_dom_sf"/>
</dbReference>
<dbReference type="Gene3D" id="3.30.565.10">
    <property type="entry name" value="Histidine kinase-like ATPase, C-terminal domain"/>
    <property type="match status" value="1"/>
</dbReference>
<name>A0A0W0VVF7_9GAMM</name>
<dbReference type="FunFam" id="3.30.565.10:FF:000010">
    <property type="entry name" value="Sensor histidine kinase RcsC"/>
    <property type="match status" value="1"/>
</dbReference>
<comment type="caution">
    <text evidence="9">The sequence shown here is derived from an EMBL/GenBank/DDBJ whole genome shotgun (WGS) entry which is preliminary data.</text>
</comment>
<evidence type="ECO:0000256" key="3">
    <source>
        <dbReference type="ARBA" id="ARBA00022553"/>
    </source>
</evidence>
<dbReference type="InterPro" id="IPR003594">
    <property type="entry name" value="HATPase_dom"/>
</dbReference>
<evidence type="ECO:0000259" key="7">
    <source>
        <dbReference type="PROSITE" id="PS50110"/>
    </source>
</evidence>
<dbReference type="InterPro" id="IPR036890">
    <property type="entry name" value="HATPase_C_sf"/>
</dbReference>
<dbReference type="CDD" id="cd00130">
    <property type="entry name" value="PAS"/>
    <property type="match status" value="1"/>
</dbReference>
<dbReference type="SUPFAM" id="SSF52172">
    <property type="entry name" value="CheY-like"/>
    <property type="match status" value="1"/>
</dbReference>
<dbReference type="CDD" id="cd17546">
    <property type="entry name" value="REC_hyHK_CKI1_RcsC-like"/>
    <property type="match status" value="1"/>
</dbReference>
<dbReference type="InterPro" id="IPR004358">
    <property type="entry name" value="Sig_transdc_His_kin-like_C"/>
</dbReference>
<feature type="domain" description="PAC" evidence="8">
    <location>
        <begin position="215"/>
        <end position="266"/>
    </location>
</feature>
<evidence type="ECO:0000256" key="1">
    <source>
        <dbReference type="ARBA" id="ARBA00000085"/>
    </source>
</evidence>
<dbReference type="InterPro" id="IPR000014">
    <property type="entry name" value="PAS"/>
</dbReference>
<dbReference type="InterPro" id="IPR001789">
    <property type="entry name" value="Sig_transdc_resp-reg_receiver"/>
</dbReference>
<dbReference type="InterPro" id="IPR013656">
    <property type="entry name" value="PAS_4"/>
</dbReference>
<dbReference type="CDD" id="cd00082">
    <property type="entry name" value="HisKA"/>
    <property type="match status" value="1"/>
</dbReference>
<dbReference type="PROSITE" id="PS50110">
    <property type="entry name" value="RESPONSE_REGULATORY"/>
    <property type="match status" value="1"/>
</dbReference>
<dbReference type="SUPFAM" id="SSF55874">
    <property type="entry name" value="ATPase domain of HSP90 chaperone/DNA topoisomerase II/histidine kinase"/>
    <property type="match status" value="1"/>
</dbReference>